<proteinExistence type="inferred from homology"/>
<dbReference type="NCBIfam" id="NF004868">
    <property type="entry name" value="PRK06224.1-5"/>
    <property type="match status" value="1"/>
</dbReference>
<dbReference type="Proteomes" id="UP001500689">
    <property type="component" value="Unassembled WGS sequence"/>
</dbReference>
<reference evidence="4" key="1">
    <citation type="journal article" date="2019" name="Int. J. Syst. Evol. Microbiol.">
        <title>The Global Catalogue of Microorganisms (GCM) 10K type strain sequencing project: providing services to taxonomists for standard genome sequencing and annotation.</title>
        <authorList>
            <consortium name="The Broad Institute Genomics Platform"/>
            <consortium name="The Broad Institute Genome Sequencing Center for Infectious Disease"/>
            <person name="Wu L."/>
            <person name="Ma J."/>
        </authorList>
    </citation>
    <scope>NUCLEOTIDE SEQUENCE [LARGE SCALE GENOMIC DNA]</scope>
    <source>
        <strain evidence="4">JCM 16898</strain>
    </source>
</reference>
<dbReference type="PANTHER" id="PTHR11739">
    <property type="entry name" value="CITRATE SYNTHASE"/>
    <property type="match status" value="1"/>
</dbReference>
<dbReference type="Pfam" id="PF00285">
    <property type="entry name" value="Citrate_synt"/>
    <property type="match status" value="1"/>
</dbReference>
<comment type="caution">
    <text evidence="3">The sequence shown here is derived from an EMBL/GenBank/DDBJ whole genome shotgun (WGS) entry which is preliminary data.</text>
</comment>
<keyword evidence="2" id="KW-0808">Transferase</keyword>
<dbReference type="InterPro" id="IPR016142">
    <property type="entry name" value="Citrate_synth-like_lrg_a-sub"/>
</dbReference>
<dbReference type="RefSeq" id="WP_344859818.1">
    <property type="nucleotide sequence ID" value="NZ_BAAAZN010000005.1"/>
</dbReference>
<evidence type="ECO:0000256" key="2">
    <source>
        <dbReference type="ARBA" id="ARBA00022679"/>
    </source>
</evidence>
<dbReference type="PANTHER" id="PTHR11739:SF4">
    <property type="entry name" value="CITRATE SYNTHASE, PEROXISOMAL"/>
    <property type="match status" value="1"/>
</dbReference>
<dbReference type="InterPro" id="IPR036969">
    <property type="entry name" value="Citrate_synthase_sf"/>
</dbReference>
<keyword evidence="4" id="KW-1185">Reference proteome</keyword>
<organism evidence="3 4">
    <name type="scientific">Amycolatopsis ultiminotia</name>
    <dbReference type="NCBI Taxonomy" id="543629"/>
    <lineage>
        <taxon>Bacteria</taxon>
        <taxon>Bacillati</taxon>
        <taxon>Actinomycetota</taxon>
        <taxon>Actinomycetes</taxon>
        <taxon>Pseudonocardiales</taxon>
        <taxon>Pseudonocardiaceae</taxon>
        <taxon>Amycolatopsis</taxon>
    </lineage>
</organism>
<evidence type="ECO:0000256" key="1">
    <source>
        <dbReference type="ARBA" id="ARBA00010566"/>
    </source>
</evidence>
<comment type="similarity">
    <text evidence="1">Belongs to the citrate synthase family.</text>
</comment>
<sequence>MADLSPGPAPISQTIDDRILVRGHDLVDELIGRVGFTEMFLLDLHGEIPPPAHVRVVEAVLVTTMEHGITPSTLTARLVLDGAPESTQGAVAAGLLACGSRFVGVTEQVAEFLREICAAAAHDTLETVVRTRVGDVLAAGGKVPGFGHNLHHRIDPRVARLVELAKRENVFGTHLTALHEVERCLSASSGPPLLMNAAGVTGALLSDLGYAPSTIRGLGLVARCAGLLAHVVDEQRRAIGRDVWQRAHETFGEGES</sequence>
<dbReference type="InterPro" id="IPR002020">
    <property type="entry name" value="Citrate_synthase"/>
</dbReference>
<gene>
    <name evidence="3" type="ORF">GCM10022222_29360</name>
</gene>
<dbReference type="EMBL" id="BAAAZN010000005">
    <property type="protein sequence ID" value="GAA3543823.1"/>
    <property type="molecule type" value="Genomic_DNA"/>
</dbReference>
<evidence type="ECO:0000313" key="3">
    <source>
        <dbReference type="EMBL" id="GAA3543823.1"/>
    </source>
</evidence>
<accession>A0ABP6W3B3</accession>
<dbReference type="GO" id="GO:0016829">
    <property type="term" value="F:lyase activity"/>
    <property type="evidence" value="ECO:0007669"/>
    <property type="project" value="UniProtKB-KW"/>
</dbReference>
<evidence type="ECO:0000313" key="4">
    <source>
        <dbReference type="Proteomes" id="UP001500689"/>
    </source>
</evidence>
<keyword evidence="3" id="KW-0456">Lyase</keyword>
<dbReference type="CDD" id="cd06100">
    <property type="entry name" value="CCL_ACL-C"/>
    <property type="match status" value="1"/>
</dbReference>
<dbReference type="SUPFAM" id="SSF48256">
    <property type="entry name" value="Citrate synthase"/>
    <property type="match status" value="1"/>
</dbReference>
<protein>
    <submittedName>
        <fullName evidence="3">Citryl-CoA lyase</fullName>
    </submittedName>
</protein>
<name>A0ABP6W3B3_9PSEU</name>
<dbReference type="Gene3D" id="1.10.580.10">
    <property type="entry name" value="Citrate Synthase, domain 1"/>
    <property type="match status" value="1"/>
</dbReference>